<dbReference type="FunFam" id="3.40.50.300:FF:000002">
    <property type="entry name" value="ATP synthase subunit alpha"/>
    <property type="match status" value="1"/>
</dbReference>
<evidence type="ECO:0000256" key="9">
    <source>
        <dbReference type="ARBA" id="ARBA00023136"/>
    </source>
</evidence>
<dbReference type="Pfam" id="PF00306">
    <property type="entry name" value="ATP-synt_ab_C"/>
    <property type="match status" value="1"/>
</dbReference>
<keyword evidence="9 12" id="KW-0472">Membrane</keyword>
<dbReference type="AlphaFoldDB" id="A0A562V3Q8"/>
<dbReference type="GO" id="GO:0045259">
    <property type="term" value="C:proton-transporting ATP synthase complex"/>
    <property type="evidence" value="ECO:0007669"/>
    <property type="project" value="UniProtKB-KW"/>
</dbReference>
<evidence type="ECO:0000256" key="5">
    <source>
        <dbReference type="ARBA" id="ARBA00022741"/>
    </source>
</evidence>
<dbReference type="SUPFAM" id="SSF52540">
    <property type="entry name" value="P-loop containing nucleoside triphosphate hydrolases"/>
    <property type="match status" value="1"/>
</dbReference>
<keyword evidence="17" id="KW-1185">Reference proteome</keyword>
<dbReference type="InterPro" id="IPR004100">
    <property type="entry name" value="ATPase_F1/V1/A1_a/bsu_N"/>
</dbReference>
<dbReference type="EC" id="7.1.2.2" evidence="12"/>
<feature type="domain" description="ATPase F1/V1/A1 complex alpha/beta subunit N-terminal" evidence="15">
    <location>
        <begin position="29"/>
        <end position="95"/>
    </location>
</feature>
<dbReference type="Gene3D" id="2.40.30.20">
    <property type="match status" value="1"/>
</dbReference>
<keyword evidence="3 12" id="KW-0813">Transport</keyword>
<dbReference type="Gene3D" id="1.20.150.20">
    <property type="entry name" value="ATP synthase alpha/beta chain, C-terminal domain"/>
    <property type="match status" value="1"/>
</dbReference>
<comment type="function">
    <text evidence="12">Produces ATP from ADP in the presence of a proton gradient across the membrane. The alpha chain is a regulatory subunit.</text>
</comment>
<evidence type="ECO:0000256" key="4">
    <source>
        <dbReference type="ARBA" id="ARBA00022475"/>
    </source>
</evidence>
<dbReference type="GO" id="GO:0005886">
    <property type="term" value="C:plasma membrane"/>
    <property type="evidence" value="ECO:0007669"/>
    <property type="project" value="UniProtKB-SubCell"/>
</dbReference>
<evidence type="ECO:0000259" key="15">
    <source>
        <dbReference type="Pfam" id="PF02874"/>
    </source>
</evidence>
<dbReference type="HAMAP" id="MF_01346">
    <property type="entry name" value="ATP_synth_alpha_bact"/>
    <property type="match status" value="1"/>
</dbReference>
<gene>
    <name evidence="12" type="primary">atpA</name>
    <name evidence="16" type="ORF">LX16_3226</name>
</gene>
<feature type="binding site" evidence="12">
    <location>
        <begin position="172"/>
        <end position="179"/>
    </location>
    <ligand>
        <name>ATP</name>
        <dbReference type="ChEBI" id="CHEBI:30616"/>
    </ligand>
</feature>
<protein>
    <recommendedName>
        <fullName evidence="12">ATP synthase subunit alpha</fullName>
        <ecNumber evidence="12">7.1.2.2</ecNumber>
    </recommendedName>
    <alternativeName>
        <fullName evidence="12">ATP synthase F1 sector subunit alpha</fullName>
    </alternativeName>
    <alternativeName>
        <fullName evidence="12">F-ATPase subunit alpha</fullName>
    </alternativeName>
</protein>
<feature type="domain" description="ATPase F1/V1/A1 complex alpha/beta subunit nucleotide-binding" evidence="13">
    <location>
        <begin position="152"/>
        <end position="375"/>
    </location>
</feature>
<dbReference type="FunFam" id="1.20.150.20:FF:000001">
    <property type="entry name" value="ATP synthase subunit alpha"/>
    <property type="match status" value="1"/>
</dbReference>
<evidence type="ECO:0000256" key="1">
    <source>
        <dbReference type="ARBA" id="ARBA00004370"/>
    </source>
</evidence>
<dbReference type="GO" id="GO:0043531">
    <property type="term" value="F:ADP binding"/>
    <property type="evidence" value="ECO:0007669"/>
    <property type="project" value="TreeGrafter"/>
</dbReference>
<keyword evidence="8 12" id="KW-0406">Ion transport</keyword>
<evidence type="ECO:0000256" key="3">
    <source>
        <dbReference type="ARBA" id="ARBA00022448"/>
    </source>
</evidence>
<feature type="domain" description="ATP synthase alpha subunit C-terminal" evidence="14">
    <location>
        <begin position="382"/>
        <end position="507"/>
    </location>
</feature>
<dbReference type="InterPro" id="IPR033732">
    <property type="entry name" value="ATP_synth_F1_a_nt-bd_dom"/>
</dbReference>
<comment type="subcellular location">
    <subcellularLocation>
        <location evidence="12">Cell membrane</location>
        <topology evidence="12">Peripheral membrane protein</topology>
    </subcellularLocation>
    <subcellularLocation>
        <location evidence="1">Membrane</location>
    </subcellularLocation>
</comment>
<keyword evidence="5 12" id="KW-0547">Nucleotide-binding</keyword>
<keyword evidence="11 12" id="KW-0066">ATP synthesis</keyword>
<evidence type="ECO:0000259" key="13">
    <source>
        <dbReference type="Pfam" id="PF00006"/>
    </source>
</evidence>
<evidence type="ECO:0000256" key="8">
    <source>
        <dbReference type="ARBA" id="ARBA00023065"/>
    </source>
</evidence>
<evidence type="ECO:0000256" key="7">
    <source>
        <dbReference type="ARBA" id="ARBA00022967"/>
    </source>
</evidence>
<dbReference type="InterPro" id="IPR020003">
    <property type="entry name" value="ATPase_a/bsu_AS"/>
</dbReference>
<dbReference type="RefSeq" id="WP_147139616.1">
    <property type="nucleotide sequence ID" value="NZ_BAABIJ010000002.1"/>
</dbReference>
<keyword evidence="6 12" id="KW-0067">ATP-binding</keyword>
<sequence>MAELTISSDEIRSALDAYVSSYRPEISREEVGVVTEAGDGIAIVEGLPSTMFNEILEFADGTIGIAQNLNPRDIGVVVLGDYAGIEEGQQVKRTGQVLSVPVGDKFLGRVVDALGNPIDDLGDIEAEGRRELELQAPNVMARQSVFEPLETGIKAIDSMTAIGRGQRQLIIGDRKTGKTQVCIDTIINQKKNWESGDPKKQLRCIYVAIGQKASTIASVKGMLEAHGAMEYTTIVAAPASDPAGLKYLAPYTGSSIGQHWMYNGKHVLIVFDDLSKQAEAYRAISLLLRRPPGREAFPGDVFYLHSRLLERCAKLSDEMGGGSMTGLPIIETKAGDISQFIPTNVISITDGQVFLEEGLFNSGVRPAINVGTSVSRVGGAAQPKGMRKVAGSLRLDLAQFRELEAFSAFASDLDAASRAQLDRGQRLVELLKQGVAQPYPMEEEIVSIWSGTTGRIDDIPVGEVRRFENEFLAYLRHQHKDVLAAIADSGKLEDDTVAALESAIGKFKAGFLAADDTVTVNEAPAEAMEGDVEGTSVQRVVPKKG</sequence>
<keyword evidence="4 12" id="KW-1003">Cell membrane</keyword>
<comment type="catalytic activity">
    <reaction evidence="12">
        <text>ATP + H2O + 4 H(+)(in) = ADP + phosphate + 5 H(+)(out)</text>
        <dbReference type="Rhea" id="RHEA:57720"/>
        <dbReference type="ChEBI" id="CHEBI:15377"/>
        <dbReference type="ChEBI" id="CHEBI:15378"/>
        <dbReference type="ChEBI" id="CHEBI:30616"/>
        <dbReference type="ChEBI" id="CHEBI:43474"/>
        <dbReference type="ChEBI" id="CHEBI:456216"/>
        <dbReference type="EC" id="7.1.2.2"/>
    </reaction>
</comment>
<dbReference type="InterPro" id="IPR036121">
    <property type="entry name" value="ATPase_F1/V1/A1_a/bsu_N_sf"/>
</dbReference>
<evidence type="ECO:0000256" key="10">
    <source>
        <dbReference type="ARBA" id="ARBA00023196"/>
    </source>
</evidence>
<dbReference type="CDD" id="cd18116">
    <property type="entry name" value="ATP-synt_F1_alpha_N"/>
    <property type="match status" value="1"/>
</dbReference>
<dbReference type="InterPro" id="IPR023366">
    <property type="entry name" value="ATP_synth_asu-like_sf"/>
</dbReference>
<dbReference type="CDD" id="cd18113">
    <property type="entry name" value="ATP-synt_F1_alpha_C"/>
    <property type="match status" value="1"/>
</dbReference>
<proteinExistence type="inferred from homology"/>
<dbReference type="GO" id="GO:0046933">
    <property type="term" value="F:proton-transporting ATP synthase activity, rotational mechanism"/>
    <property type="evidence" value="ECO:0007669"/>
    <property type="project" value="UniProtKB-UniRule"/>
</dbReference>
<dbReference type="OrthoDB" id="9803053at2"/>
<evidence type="ECO:0000256" key="2">
    <source>
        <dbReference type="ARBA" id="ARBA00008936"/>
    </source>
</evidence>
<evidence type="ECO:0000256" key="12">
    <source>
        <dbReference type="HAMAP-Rule" id="MF_01346"/>
    </source>
</evidence>
<organism evidence="16 17">
    <name type="scientific">Stackebrandtia albiflava</name>
    <dbReference type="NCBI Taxonomy" id="406432"/>
    <lineage>
        <taxon>Bacteria</taxon>
        <taxon>Bacillati</taxon>
        <taxon>Actinomycetota</taxon>
        <taxon>Actinomycetes</taxon>
        <taxon>Glycomycetales</taxon>
        <taxon>Glycomycetaceae</taxon>
        <taxon>Stackebrandtia</taxon>
    </lineage>
</organism>
<dbReference type="InterPro" id="IPR000793">
    <property type="entry name" value="ATP_synth_asu_C"/>
</dbReference>
<dbReference type="Gene3D" id="3.40.50.300">
    <property type="entry name" value="P-loop containing nucleotide triphosphate hydrolases"/>
    <property type="match status" value="1"/>
</dbReference>
<evidence type="ECO:0000313" key="17">
    <source>
        <dbReference type="Proteomes" id="UP000321617"/>
    </source>
</evidence>
<evidence type="ECO:0000256" key="6">
    <source>
        <dbReference type="ARBA" id="ARBA00022840"/>
    </source>
</evidence>
<dbReference type="PANTHER" id="PTHR48082:SF2">
    <property type="entry name" value="ATP SYNTHASE SUBUNIT ALPHA, MITOCHONDRIAL"/>
    <property type="match status" value="1"/>
</dbReference>
<dbReference type="NCBIfam" id="NF009884">
    <property type="entry name" value="PRK13343.1"/>
    <property type="match status" value="1"/>
</dbReference>
<dbReference type="InterPro" id="IPR000194">
    <property type="entry name" value="ATPase_F1/V1/A1_a/bsu_nucl-bd"/>
</dbReference>
<dbReference type="NCBIfam" id="TIGR00962">
    <property type="entry name" value="atpA"/>
    <property type="match status" value="1"/>
</dbReference>
<keyword evidence="7 12" id="KW-1278">Translocase</keyword>
<dbReference type="GO" id="GO:0005524">
    <property type="term" value="F:ATP binding"/>
    <property type="evidence" value="ECO:0007669"/>
    <property type="project" value="UniProtKB-UniRule"/>
</dbReference>
<keyword evidence="12" id="KW-0375">Hydrogen ion transport</keyword>
<dbReference type="SUPFAM" id="SSF50615">
    <property type="entry name" value="N-terminal domain of alpha and beta subunits of F1 ATP synthase"/>
    <property type="match status" value="1"/>
</dbReference>
<dbReference type="PANTHER" id="PTHR48082">
    <property type="entry name" value="ATP SYNTHASE SUBUNIT ALPHA, MITOCHONDRIAL"/>
    <property type="match status" value="1"/>
</dbReference>
<dbReference type="Proteomes" id="UP000321617">
    <property type="component" value="Unassembled WGS sequence"/>
</dbReference>
<accession>A0A562V3Q8</accession>
<comment type="caution">
    <text evidence="16">The sequence shown here is derived from an EMBL/GenBank/DDBJ whole genome shotgun (WGS) entry which is preliminary data.</text>
</comment>
<name>A0A562V3Q8_9ACTN</name>
<evidence type="ECO:0000259" key="14">
    <source>
        <dbReference type="Pfam" id="PF00306"/>
    </source>
</evidence>
<feature type="site" description="Required for activity" evidence="12">
    <location>
        <position position="373"/>
    </location>
</feature>
<evidence type="ECO:0000313" key="16">
    <source>
        <dbReference type="EMBL" id="TWJ12468.1"/>
    </source>
</evidence>
<evidence type="ECO:0000256" key="11">
    <source>
        <dbReference type="ARBA" id="ARBA00023310"/>
    </source>
</evidence>
<dbReference type="SUPFAM" id="SSF47917">
    <property type="entry name" value="C-terminal domain of alpha and beta subunits of F1 ATP synthase"/>
    <property type="match status" value="1"/>
</dbReference>
<comment type="similarity">
    <text evidence="2 12">Belongs to the ATPase alpha/beta chains family.</text>
</comment>
<dbReference type="Pfam" id="PF00006">
    <property type="entry name" value="ATP-synt_ab"/>
    <property type="match status" value="1"/>
</dbReference>
<dbReference type="EMBL" id="VLLL01000006">
    <property type="protein sequence ID" value="TWJ12468.1"/>
    <property type="molecule type" value="Genomic_DNA"/>
</dbReference>
<dbReference type="InterPro" id="IPR027417">
    <property type="entry name" value="P-loop_NTPase"/>
</dbReference>
<dbReference type="CDD" id="cd01132">
    <property type="entry name" value="F1-ATPase_alpha_CD"/>
    <property type="match status" value="1"/>
</dbReference>
<dbReference type="InterPro" id="IPR038376">
    <property type="entry name" value="ATP_synth_asu_C_sf"/>
</dbReference>
<dbReference type="Pfam" id="PF02874">
    <property type="entry name" value="ATP-synt_ab_N"/>
    <property type="match status" value="1"/>
</dbReference>
<dbReference type="PROSITE" id="PS00152">
    <property type="entry name" value="ATPASE_ALPHA_BETA"/>
    <property type="match status" value="1"/>
</dbReference>
<dbReference type="InterPro" id="IPR005294">
    <property type="entry name" value="ATP_synth_F1_asu"/>
</dbReference>
<keyword evidence="10 12" id="KW-0139">CF(1)</keyword>
<reference evidence="16 17" key="1">
    <citation type="journal article" date="2013" name="Stand. Genomic Sci.">
        <title>Genomic Encyclopedia of Type Strains, Phase I: The one thousand microbial genomes (KMG-I) project.</title>
        <authorList>
            <person name="Kyrpides N.C."/>
            <person name="Woyke T."/>
            <person name="Eisen J.A."/>
            <person name="Garrity G."/>
            <person name="Lilburn T.G."/>
            <person name="Beck B.J."/>
            <person name="Whitman W.B."/>
            <person name="Hugenholtz P."/>
            <person name="Klenk H.P."/>
        </authorList>
    </citation>
    <scope>NUCLEOTIDE SEQUENCE [LARGE SCALE GENOMIC DNA]</scope>
    <source>
        <strain evidence="16 17">DSM 45044</strain>
    </source>
</reference>